<evidence type="ECO:0000256" key="3">
    <source>
        <dbReference type="ARBA" id="ARBA00023125"/>
    </source>
</evidence>
<dbReference type="GO" id="GO:0003677">
    <property type="term" value="F:DNA binding"/>
    <property type="evidence" value="ECO:0007669"/>
    <property type="project" value="UniProtKB-KW"/>
</dbReference>
<dbReference type="PROSITE" id="PS00463">
    <property type="entry name" value="ZN2_CY6_FUNGAL_1"/>
    <property type="match status" value="1"/>
</dbReference>
<dbReference type="InterPro" id="IPR001138">
    <property type="entry name" value="Zn2Cys6_DnaBD"/>
</dbReference>
<dbReference type="RefSeq" id="XP_043168081.1">
    <property type="nucleotide sequence ID" value="XM_043312146.1"/>
</dbReference>
<evidence type="ECO:0000256" key="4">
    <source>
        <dbReference type="ARBA" id="ARBA00023242"/>
    </source>
</evidence>
<reference evidence="6" key="1">
    <citation type="submission" date="2021-05" db="EMBL/GenBank/DDBJ databases">
        <authorList>
            <person name="Stam R."/>
        </authorList>
    </citation>
    <scope>NUCLEOTIDE SEQUENCE</scope>
    <source>
        <strain evidence="6">CS162</strain>
    </source>
</reference>
<keyword evidence="7" id="KW-1185">Reference proteome</keyword>
<name>A0A8J2I1H8_9PLEO</name>
<dbReference type="EMBL" id="CAJRGZ010000017">
    <property type="protein sequence ID" value="CAG5156738.1"/>
    <property type="molecule type" value="Genomic_DNA"/>
</dbReference>
<protein>
    <recommendedName>
        <fullName evidence="5">Zn(2)-C6 fungal-type domain-containing protein</fullName>
    </recommendedName>
</protein>
<dbReference type="GO" id="GO:0005634">
    <property type="term" value="C:nucleus"/>
    <property type="evidence" value="ECO:0007669"/>
    <property type="project" value="UniProtKB-SubCell"/>
</dbReference>
<dbReference type="PANTHER" id="PTHR46910">
    <property type="entry name" value="TRANSCRIPTION FACTOR PDR1"/>
    <property type="match status" value="1"/>
</dbReference>
<dbReference type="GO" id="GO:0000981">
    <property type="term" value="F:DNA-binding transcription factor activity, RNA polymerase II-specific"/>
    <property type="evidence" value="ECO:0007669"/>
    <property type="project" value="InterPro"/>
</dbReference>
<accession>A0A8J2I1H8</accession>
<sequence>MKLACLRCKRKKIKCDKAEPVCHQCIAAKEECHFQDKATPVATPTSNIDNAMLALNEALEDLGKLRVRTEALSVDFKISPAEARSCIDGFVSVMTSMLVPDAFAYSVVDVGLLRALPEVLDSPFVNIDPGVRVMYYNAMYYGLQLMDGPGGDRTIKAYMKVLESVPAWLESPNDTIMDIHTAALSAWTAMTSHDYQLAWKFHCKACQHIKSTGIDQLDVVPAKSFEEESKRDTERFTYWYILSIDTFFRLFYGKPTVLRYVPNRVRPPLLFRPDNMQPSALLVMMSVMWVRFTLLTVELISYVDSHTSYDQDRSVAQKTDETCAQMEALMDEWKLHELMNAKDTSDDVRCLVADHIMNIYATIIGLQRLVRRHQARPGPGEFALRAARRVLNIILDFYAEPNLNVKFKSITNHFITLYPFCVVFALYEHILACNRTEDCESDIQILENIGVAMAQSGTQRQDLVPFERTINALNRVSRTLQEERRKDLVFSDTSENVTQEMGLPPTSFDTIQNLMASELPDIDMSALSSMPDYTANMEGDFQSLGFFRALENDFVMRNWQPDWWDLGGGADVAMSQLPEAHPPDFIYHPPNT</sequence>
<evidence type="ECO:0000313" key="6">
    <source>
        <dbReference type="EMBL" id="CAG5156738.1"/>
    </source>
</evidence>
<dbReference type="GeneID" id="67016212"/>
<gene>
    <name evidence="6" type="ORF">ALTATR162_LOCUS4534</name>
</gene>
<dbReference type="Gene3D" id="4.10.240.10">
    <property type="entry name" value="Zn(2)-C6 fungal-type DNA-binding domain"/>
    <property type="match status" value="1"/>
</dbReference>
<dbReference type="GO" id="GO:0008270">
    <property type="term" value="F:zinc ion binding"/>
    <property type="evidence" value="ECO:0007669"/>
    <property type="project" value="InterPro"/>
</dbReference>
<dbReference type="Proteomes" id="UP000676310">
    <property type="component" value="Unassembled WGS sequence"/>
</dbReference>
<dbReference type="InterPro" id="IPR050987">
    <property type="entry name" value="AtrR-like"/>
</dbReference>
<keyword evidence="2" id="KW-0479">Metal-binding</keyword>
<comment type="subcellular location">
    <subcellularLocation>
        <location evidence="1">Nucleus</location>
    </subcellularLocation>
</comment>
<dbReference type="SMART" id="SM00066">
    <property type="entry name" value="GAL4"/>
    <property type="match status" value="1"/>
</dbReference>
<evidence type="ECO:0000259" key="5">
    <source>
        <dbReference type="PROSITE" id="PS50048"/>
    </source>
</evidence>
<comment type="caution">
    <text evidence="6">The sequence shown here is derived from an EMBL/GenBank/DDBJ whole genome shotgun (WGS) entry which is preliminary data.</text>
</comment>
<evidence type="ECO:0000256" key="1">
    <source>
        <dbReference type="ARBA" id="ARBA00004123"/>
    </source>
</evidence>
<dbReference type="PROSITE" id="PS50048">
    <property type="entry name" value="ZN2_CY6_FUNGAL_2"/>
    <property type="match status" value="1"/>
</dbReference>
<dbReference type="CDD" id="cd00067">
    <property type="entry name" value="GAL4"/>
    <property type="match status" value="1"/>
</dbReference>
<dbReference type="PANTHER" id="PTHR46910:SF3">
    <property type="entry name" value="HALOTOLERANCE PROTEIN 9-RELATED"/>
    <property type="match status" value="1"/>
</dbReference>
<dbReference type="CDD" id="cd12148">
    <property type="entry name" value="fungal_TF_MHR"/>
    <property type="match status" value="1"/>
</dbReference>
<evidence type="ECO:0000256" key="2">
    <source>
        <dbReference type="ARBA" id="ARBA00022723"/>
    </source>
</evidence>
<dbReference type="AlphaFoldDB" id="A0A8J2I1H8"/>
<feature type="domain" description="Zn(2)-C6 fungal-type" evidence="5">
    <location>
        <begin position="4"/>
        <end position="34"/>
    </location>
</feature>
<dbReference type="InterPro" id="IPR036864">
    <property type="entry name" value="Zn2-C6_fun-type_DNA-bd_sf"/>
</dbReference>
<proteinExistence type="predicted"/>
<keyword evidence="3" id="KW-0238">DNA-binding</keyword>
<dbReference type="OrthoDB" id="39175at2759"/>
<dbReference type="SUPFAM" id="SSF57701">
    <property type="entry name" value="Zn2/Cys6 DNA-binding domain"/>
    <property type="match status" value="1"/>
</dbReference>
<organism evidence="6 7">
    <name type="scientific">Alternaria atra</name>
    <dbReference type="NCBI Taxonomy" id="119953"/>
    <lineage>
        <taxon>Eukaryota</taxon>
        <taxon>Fungi</taxon>
        <taxon>Dikarya</taxon>
        <taxon>Ascomycota</taxon>
        <taxon>Pezizomycotina</taxon>
        <taxon>Dothideomycetes</taxon>
        <taxon>Pleosporomycetidae</taxon>
        <taxon>Pleosporales</taxon>
        <taxon>Pleosporineae</taxon>
        <taxon>Pleosporaceae</taxon>
        <taxon>Alternaria</taxon>
        <taxon>Alternaria sect. Ulocladioides</taxon>
    </lineage>
</organism>
<dbReference type="Pfam" id="PF00172">
    <property type="entry name" value="Zn_clus"/>
    <property type="match status" value="1"/>
</dbReference>
<keyword evidence="4" id="KW-0539">Nucleus</keyword>
<evidence type="ECO:0000313" key="7">
    <source>
        <dbReference type="Proteomes" id="UP000676310"/>
    </source>
</evidence>